<dbReference type="InterPro" id="IPR029767">
    <property type="entry name" value="WecB-like"/>
</dbReference>
<reference evidence="3 4" key="1">
    <citation type="submission" date="2018-08" db="EMBL/GenBank/DDBJ databases">
        <title>A genome reference for cultivated species of the human gut microbiota.</title>
        <authorList>
            <person name="Zou Y."/>
            <person name="Xue W."/>
            <person name="Luo G."/>
        </authorList>
    </citation>
    <scope>NUCLEOTIDE SEQUENCE [LARGE SCALE GENOMIC DNA]</scope>
    <source>
        <strain evidence="3 4">AF24-12</strain>
    </source>
</reference>
<proteinExistence type="inferred from homology"/>
<dbReference type="Gene3D" id="3.40.50.2000">
    <property type="entry name" value="Glycogen Phosphorylase B"/>
    <property type="match status" value="2"/>
</dbReference>
<feature type="domain" description="UDP-N-acetylglucosamine 2-epimerase" evidence="2">
    <location>
        <begin position="30"/>
        <end position="367"/>
    </location>
</feature>
<dbReference type="PANTHER" id="PTHR43174:SF1">
    <property type="entry name" value="UDP-N-ACETYLGLUCOSAMINE 2-EPIMERASE"/>
    <property type="match status" value="1"/>
</dbReference>
<evidence type="ECO:0000313" key="4">
    <source>
        <dbReference type="Proteomes" id="UP000283872"/>
    </source>
</evidence>
<dbReference type="EMBL" id="QRVA01000022">
    <property type="protein sequence ID" value="RGS14892.1"/>
    <property type="molecule type" value="Genomic_DNA"/>
</dbReference>
<dbReference type="AlphaFoldDB" id="A0A3E5E6T5"/>
<dbReference type="CDD" id="cd03786">
    <property type="entry name" value="GTB_UDP-GlcNAc_2-Epimerase"/>
    <property type="match status" value="1"/>
</dbReference>
<comment type="caution">
    <text evidence="3">The sequence shown here is derived from an EMBL/GenBank/DDBJ whole genome shotgun (WGS) entry which is preliminary data.</text>
</comment>
<evidence type="ECO:0000256" key="1">
    <source>
        <dbReference type="RuleBase" id="RU003513"/>
    </source>
</evidence>
<dbReference type="RefSeq" id="WP_117586547.1">
    <property type="nucleotide sequence ID" value="NZ_QRVA01000022.1"/>
</dbReference>
<dbReference type="InterPro" id="IPR003331">
    <property type="entry name" value="UDP_GlcNAc_Epimerase_2_dom"/>
</dbReference>
<organism evidence="3 4">
    <name type="scientific">Segatella copri</name>
    <dbReference type="NCBI Taxonomy" id="165179"/>
    <lineage>
        <taxon>Bacteria</taxon>
        <taxon>Pseudomonadati</taxon>
        <taxon>Bacteroidota</taxon>
        <taxon>Bacteroidia</taxon>
        <taxon>Bacteroidales</taxon>
        <taxon>Prevotellaceae</taxon>
        <taxon>Segatella</taxon>
    </lineage>
</organism>
<keyword evidence="1" id="KW-0413">Isomerase</keyword>
<dbReference type="PANTHER" id="PTHR43174">
    <property type="entry name" value="UDP-N-ACETYLGLUCOSAMINE 2-EPIMERASE"/>
    <property type="match status" value="1"/>
</dbReference>
<evidence type="ECO:0000259" key="2">
    <source>
        <dbReference type="Pfam" id="PF02350"/>
    </source>
</evidence>
<dbReference type="Pfam" id="PF02350">
    <property type="entry name" value="Epimerase_2"/>
    <property type="match status" value="1"/>
</dbReference>
<accession>A0A3E5E6T5</accession>
<dbReference type="GO" id="GO:0016853">
    <property type="term" value="F:isomerase activity"/>
    <property type="evidence" value="ECO:0007669"/>
    <property type="project" value="UniProtKB-KW"/>
</dbReference>
<protein>
    <submittedName>
        <fullName evidence="3">UDP-N-acetyl glucosamine 2-epimerase</fullName>
    </submittedName>
</protein>
<comment type="similarity">
    <text evidence="1">Belongs to the UDP-N-acetylglucosamine 2-epimerase family.</text>
</comment>
<name>A0A3E5E6T5_9BACT</name>
<evidence type="ECO:0000313" key="3">
    <source>
        <dbReference type="EMBL" id="RGS14892.1"/>
    </source>
</evidence>
<gene>
    <name evidence="3" type="ORF">DWY11_09605</name>
</gene>
<sequence length="369" mass="40715">MKKICIIAGARPNFIKVAPVIRAIRNAQEAGNEISYQLVYTGKEDDPTLESSLFDDLGIQKPDAYLGVDCPNMNELTGQVMGQFERYLQQNATDVVIVVDDLASTMAVAIVAKKQGVQLAHIAAGTRSFDITMPKEINRLVIDGLSDILFTAGISNNSIANKEGAELSKVYMVGNVLIDNIRFLQSKMQRPEVMDEFHLKEGEYMVLTLNRKAIVNNIDEMKSLISVIDEEARQAGVKVIAPLRGKALGFVLAFKAYQEESNHQSGIQVVQPLDYLSFAYLTAHAKGVITDSGNVAEEATFNGVPCITLNSYTEHIETVKVGTNELVAEDPELLKQTMQKLLKGEWRKAGIPDRWDGRSAERIVQILAE</sequence>
<dbReference type="SUPFAM" id="SSF53756">
    <property type="entry name" value="UDP-Glycosyltransferase/glycogen phosphorylase"/>
    <property type="match status" value="1"/>
</dbReference>
<dbReference type="Proteomes" id="UP000283872">
    <property type="component" value="Unassembled WGS sequence"/>
</dbReference>